<accession>A0A225DQZ3</accession>
<name>A0A225DQZ3_9BACT</name>
<evidence type="ECO:0000256" key="1">
    <source>
        <dbReference type="SAM" id="SignalP"/>
    </source>
</evidence>
<evidence type="ECO:0000313" key="3">
    <source>
        <dbReference type="Proteomes" id="UP000214646"/>
    </source>
</evidence>
<organism evidence="2 3">
    <name type="scientific">Fimbriiglobus ruber</name>
    <dbReference type="NCBI Taxonomy" id="1908690"/>
    <lineage>
        <taxon>Bacteria</taxon>
        <taxon>Pseudomonadati</taxon>
        <taxon>Planctomycetota</taxon>
        <taxon>Planctomycetia</taxon>
        <taxon>Gemmatales</taxon>
        <taxon>Gemmataceae</taxon>
        <taxon>Fimbriiglobus</taxon>
    </lineage>
</organism>
<feature type="chain" id="PRO_5012850057" evidence="1">
    <location>
        <begin position="24"/>
        <end position="461"/>
    </location>
</feature>
<sequence>MRFPITSFVVIAVLAAAPVVGRAADLPCAKCDAAKTAPPEMVKKSFFVADLLAPIPSHFLLDVMQAGAITSSAPSNVSDPAVDAKKLIKLVVGMVQPSTWNYLGGDGEINFYEMSNCLIVKNTPEVVAEVTGLLEALRRLRLGSIAFECRLIHAPVGYREANLWTKNADPADPTVALLKEEQVSKLMMATQQSKDMSTMQLPKVTLFNNQTSTVGMFDSVTKTFLTGLEPTPKNANGSSTNLPTPKFESVTFGSAFQFGGEISADAKSVKMTFKMKATELDGPVALMPVTHMITPVFEGGSQGVPVPFTQFVQQPTIVRRTVDRTVTLTDGGTVAIPLGKHIPLPEANEAPITLRARLFRKVAKPVEQESIALVTVRVIPPEPEDTKPAAGVVRAAGTAPKAKAPAPSCPARSPAAEHVVAYRKACIEGRTQDAMKAAMLALAADPKCFADETPSCCAGEE</sequence>
<dbReference type="Proteomes" id="UP000214646">
    <property type="component" value="Unassembled WGS sequence"/>
</dbReference>
<reference evidence="3" key="1">
    <citation type="submission" date="2017-06" db="EMBL/GenBank/DDBJ databases">
        <title>Genome analysis of Fimbriiglobus ruber SP5, the first member of the order Planctomycetales with confirmed chitinolytic capability.</title>
        <authorList>
            <person name="Ravin N.V."/>
            <person name="Rakitin A.L."/>
            <person name="Ivanova A.A."/>
            <person name="Beletsky A.V."/>
            <person name="Kulichevskaya I.S."/>
            <person name="Mardanov A.V."/>
            <person name="Dedysh S.N."/>
        </authorList>
    </citation>
    <scope>NUCLEOTIDE SEQUENCE [LARGE SCALE GENOMIC DNA]</scope>
    <source>
        <strain evidence="3">SP5</strain>
    </source>
</reference>
<protein>
    <submittedName>
        <fullName evidence="2">Uncharacterized protein</fullName>
    </submittedName>
</protein>
<dbReference type="EMBL" id="NIDE01000014">
    <property type="protein sequence ID" value="OWK38557.1"/>
    <property type="molecule type" value="Genomic_DNA"/>
</dbReference>
<dbReference type="RefSeq" id="WP_143393702.1">
    <property type="nucleotide sequence ID" value="NZ_NIDE01000014.1"/>
</dbReference>
<comment type="caution">
    <text evidence="2">The sequence shown here is derived from an EMBL/GenBank/DDBJ whole genome shotgun (WGS) entry which is preliminary data.</text>
</comment>
<evidence type="ECO:0000313" key="2">
    <source>
        <dbReference type="EMBL" id="OWK38557.1"/>
    </source>
</evidence>
<keyword evidence="1" id="KW-0732">Signal</keyword>
<proteinExistence type="predicted"/>
<keyword evidence="3" id="KW-1185">Reference proteome</keyword>
<gene>
    <name evidence="2" type="ORF">FRUB_07677</name>
</gene>
<dbReference type="OrthoDB" id="254495at2"/>
<feature type="signal peptide" evidence="1">
    <location>
        <begin position="1"/>
        <end position="23"/>
    </location>
</feature>
<dbReference type="AlphaFoldDB" id="A0A225DQZ3"/>